<reference evidence="5" key="1">
    <citation type="submission" date="2024-06" db="EMBL/GenBank/DDBJ databases">
        <title>Mesorhizobium karijinii sp. nov., a symbiont of the iconic Swainsona formosa from arid Australia.</title>
        <authorList>
            <person name="Hill Y.J."/>
            <person name="Watkin E.L.J."/>
            <person name="O'Hara G.W."/>
            <person name="Terpolilli J."/>
            <person name="Tye M.L."/>
            <person name="Kohlmeier M.G."/>
        </authorList>
    </citation>
    <scope>NUCLEOTIDE SEQUENCE</scope>
    <source>
        <strain evidence="5">WSM2240</strain>
    </source>
</reference>
<dbReference type="AlphaFoldDB" id="A0AAU8CKM8"/>
<dbReference type="InterPro" id="IPR000595">
    <property type="entry name" value="cNMP-bd_dom"/>
</dbReference>
<dbReference type="GO" id="GO:0003677">
    <property type="term" value="F:DNA binding"/>
    <property type="evidence" value="ECO:0007669"/>
    <property type="project" value="UniProtKB-KW"/>
</dbReference>
<dbReference type="InterPro" id="IPR036390">
    <property type="entry name" value="WH_DNA-bd_sf"/>
</dbReference>
<sequence length="242" mass="27023">MTGTFTALILALERRDHVSEEEKRLLEQLPFRIRTFAAGERLVAESSRPTESCLVLSGFAARQQYVADGKRQLTAIHIAGDFVDLHSMLLKVMDHSVVSLGGCLAAFVPHTSLQAMIAASPHLGRLLWLSTVIDGAIERNWVTCLGRRPSNTHLAHLICELYARLEAVGLVRGQSFDLPVTQSDIADIVGLSVVHVNRMIQELRVSGLIKWGRKRVTVLNIDRLRELADFDPTYLNLIREPR</sequence>
<dbReference type="InterPro" id="IPR036388">
    <property type="entry name" value="WH-like_DNA-bd_sf"/>
</dbReference>
<dbReference type="Gene3D" id="2.60.120.10">
    <property type="entry name" value="Jelly Rolls"/>
    <property type="match status" value="1"/>
</dbReference>
<dbReference type="SUPFAM" id="SSF46785">
    <property type="entry name" value="Winged helix' DNA-binding domain"/>
    <property type="match status" value="1"/>
</dbReference>
<dbReference type="InterPro" id="IPR014710">
    <property type="entry name" value="RmlC-like_jellyroll"/>
</dbReference>
<dbReference type="PROSITE" id="PS51063">
    <property type="entry name" value="HTH_CRP_2"/>
    <property type="match status" value="1"/>
</dbReference>
<accession>A0AAU8CKM8</accession>
<feature type="domain" description="HTH crp-type" evidence="4">
    <location>
        <begin position="148"/>
        <end position="222"/>
    </location>
</feature>
<dbReference type="RefSeq" id="WP_353645160.1">
    <property type="nucleotide sequence ID" value="NZ_CP159253.1"/>
</dbReference>
<protein>
    <submittedName>
        <fullName evidence="5">Crp/Fnr family transcriptional regulator</fullName>
    </submittedName>
</protein>
<evidence type="ECO:0000259" key="4">
    <source>
        <dbReference type="PROSITE" id="PS51063"/>
    </source>
</evidence>
<dbReference type="Pfam" id="PF13545">
    <property type="entry name" value="HTH_Crp_2"/>
    <property type="match status" value="1"/>
</dbReference>
<organism evidence="5">
    <name type="scientific">Mesorhizobium sp. WSM2240</name>
    <dbReference type="NCBI Taxonomy" id="3228851"/>
    <lineage>
        <taxon>Bacteria</taxon>
        <taxon>Pseudomonadati</taxon>
        <taxon>Pseudomonadota</taxon>
        <taxon>Alphaproteobacteria</taxon>
        <taxon>Hyphomicrobiales</taxon>
        <taxon>Phyllobacteriaceae</taxon>
        <taxon>Mesorhizobium</taxon>
    </lineage>
</organism>
<proteinExistence type="predicted"/>
<keyword evidence="2" id="KW-0238">DNA-binding</keyword>
<name>A0AAU8CKM8_9HYPH</name>
<dbReference type="InterPro" id="IPR018490">
    <property type="entry name" value="cNMP-bd_dom_sf"/>
</dbReference>
<dbReference type="Gene3D" id="1.10.10.10">
    <property type="entry name" value="Winged helix-like DNA-binding domain superfamily/Winged helix DNA-binding domain"/>
    <property type="match status" value="1"/>
</dbReference>
<dbReference type="GO" id="GO:0006355">
    <property type="term" value="P:regulation of DNA-templated transcription"/>
    <property type="evidence" value="ECO:0007669"/>
    <property type="project" value="InterPro"/>
</dbReference>
<keyword evidence="3" id="KW-0804">Transcription</keyword>
<evidence type="ECO:0000313" key="5">
    <source>
        <dbReference type="EMBL" id="XCG47288.1"/>
    </source>
</evidence>
<dbReference type="InterPro" id="IPR012318">
    <property type="entry name" value="HTH_CRP"/>
</dbReference>
<gene>
    <name evidence="5" type="ORF">ABVK50_18630</name>
</gene>
<dbReference type="SUPFAM" id="SSF51206">
    <property type="entry name" value="cAMP-binding domain-like"/>
    <property type="match status" value="1"/>
</dbReference>
<evidence type="ECO:0000256" key="1">
    <source>
        <dbReference type="ARBA" id="ARBA00023015"/>
    </source>
</evidence>
<dbReference type="EMBL" id="CP159253">
    <property type="protein sequence ID" value="XCG47288.1"/>
    <property type="molecule type" value="Genomic_DNA"/>
</dbReference>
<dbReference type="Pfam" id="PF00027">
    <property type="entry name" value="cNMP_binding"/>
    <property type="match status" value="1"/>
</dbReference>
<dbReference type="CDD" id="cd00038">
    <property type="entry name" value="CAP_ED"/>
    <property type="match status" value="1"/>
</dbReference>
<evidence type="ECO:0000256" key="2">
    <source>
        <dbReference type="ARBA" id="ARBA00023125"/>
    </source>
</evidence>
<dbReference type="SMART" id="SM00419">
    <property type="entry name" value="HTH_CRP"/>
    <property type="match status" value="1"/>
</dbReference>
<keyword evidence="1" id="KW-0805">Transcription regulation</keyword>
<evidence type="ECO:0000256" key="3">
    <source>
        <dbReference type="ARBA" id="ARBA00023163"/>
    </source>
</evidence>